<dbReference type="PANTHER" id="PTHR43625:SF40">
    <property type="entry name" value="ALDO-KETO REDUCTASE YAKC [NADP(+)]"/>
    <property type="match status" value="1"/>
</dbReference>
<dbReference type="InParanoid" id="A0A1Y1U843"/>
<dbReference type="GO" id="GO:0016491">
    <property type="term" value="F:oxidoreductase activity"/>
    <property type="evidence" value="ECO:0007669"/>
    <property type="project" value="UniProtKB-KW"/>
</dbReference>
<dbReference type="Pfam" id="PF00248">
    <property type="entry name" value="Aldo_ket_red"/>
    <property type="match status" value="1"/>
</dbReference>
<evidence type="ECO:0000313" key="3">
    <source>
        <dbReference type="EMBL" id="ORX33285.1"/>
    </source>
</evidence>
<dbReference type="PANTHER" id="PTHR43625">
    <property type="entry name" value="AFLATOXIN B1 ALDEHYDE REDUCTASE"/>
    <property type="match status" value="1"/>
</dbReference>
<feature type="non-terminal residue" evidence="3">
    <location>
        <position position="73"/>
    </location>
</feature>
<keyword evidence="1" id="KW-0560">Oxidoreductase</keyword>
<organism evidence="3 4">
    <name type="scientific">Kockovaella imperatae</name>
    <dbReference type="NCBI Taxonomy" id="4999"/>
    <lineage>
        <taxon>Eukaryota</taxon>
        <taxon>Fungi</taxon>
        <taxon>Dikarya</taxon>
        <taxon>Basidiomycota</taxon>
        <taxon>Agaricomycotina</taxon>
        <taxon>Tremellomycetes</taxon>
        <taxon>Tremellales</taxon>
        <taxon>Cuniculitremaceae</taxon>
        <taxon>Kockovaella</taxon>
    </lineage>
</organism>
<dbReference type="InterPro" id="IPR023210">
    <property type="entry name" value="NADP_OxRdtase_dom"/>
</dbReference>
<name>A0A1Y1U843_9TREE</name>
<dbReference type="AlphaFoldDB" id="A0A1Y1U843"/>
<evidence type="ECO:0000259" key="2">
    <source>
        <dbReference type="Pfam" id="PF00248"/>
    </source>
</evidence>
<evidence type="ECO:0000256" key="1">
    <source>
        <dbReference type="ARBA" id="ARBA00023002"/>
    </source>
</evidence>
<dbReference type="InterPro" id="IPR036812">
    <property type="entry name" value="NAD(P)_OxRdtase_dom_sf"/>
</dbReference>
<dbReference type="InterPro" id="IPR050791">
    <property type="entry name" value="Aldo-Keto_reductase"/>
</dbReference>
<dbReference type="GeneID" id="33555538"/>
<dbReference type="SUPFAM" id="SSF51430">
    <property type="entry name" value="NAD(P)-linked oxidoreductase"/>
    <property type="match status" value="1"/>
</dbReference>
<dbReference type="Proteomes" id="UP000193218">
    <property type="component" value="Unassembled WGS sequence"/>
</dbReference>
<dbReference type="STRING" id="4999.A0A1Y1U843"/>
<accession>A0A1Y1U843</accession>
<keyword evidence="4" id="KW-1185">Reference proteome</keyword>
<dbReference type="RefSeq" id="XP_021867640.1">
    <property type="nucleotide sequence ID" value="XM_022013730.1"/>
</dbReference>
<dbReference type="OrthoDB" id="2884715at2759"/>
<dbReference type="EMBL" id="NBSH01000028">
    <property type="protein sequence ID" value="ORX33285.1"/>
    <property type="molecule type" value="Genomic_DNA"/>
</dbReference>
<comment type="caution">
    <text evidence="3">The sequence shown here is derived from an EMBL/GenBank/DDBJ whole genome shotgun (WGS) entry which is preliminary data.</text>
</comment>
<feature type="domain" description="NADP-dependent oxidoreductase" evidence="2">
    <location>
        <begin position="20"/>
        <end position="72"/>
    </location>
</feature>
<dbReference type="Gene3D" id="3.20.20.100">
    <property type="entry name" value="NADP-dependent oxidoreductase domain"/>
    <property type="match status" value="1"/>
</dbReference>
<proteinExistence type="predicted"/>
<evidence type="ECO:0000313" key="4">
    <source>
        <dbReference type="Proteomes" id="UP000193218"/>
    </source>
</evidence>
<dbReference type="GO" id="GO:0005737">
    <property type="term" value="C:cytoplasm"/>
    <property type="evidence" value="ECO:0007669"/>
    <property type="project" value="TreeGrafter"/>
</dbReference>
<sequence>MLPGLPTRQLGKDGPHVTAMGIGLMGLSVFYGKAKPDEERFALLDKAYDCGELHWDTADMYGDNEDLLGKWFS</sequence>
<gene>
    <name evidence="3" type="ORF">BD324DRAFT_585248</name>
</gene>
<protein>
    <submittedName>
        <fullName evidence="3">NADP-dependent oxidoreductase domain-containing protein</fullName>
    </submittedName>
</protein>
<reference evidence="3 4" key="1">
    <citation type="submission" date="2017-03" db="EMBL/GenBank/DDBJ databases">
        <title>Widespread Adenine N6-methylation of Active Genes in Fungi.</title>
        <authorList>
            <consortium name="DOE Joint Genome Institute"/>
            <person name="Mondo S.J."/>
            <person name="Dannebaum R.O."/>
            <person name="Kuo R.C."/>
            <person name="Louie K.B."/>
            <person name="Bewick A.J."/>
            <person name="Labutti K."/>
            <person name="Haridas S."/>
            <person name="Kuo A."/>
            <person name="Salamov A."/>
            <person name="Ahrendt S.R."/>
            <person name="Lau R."/>
            <person name="Bowen B.P."/>
            <person name="Lipzen A."/>
            <person name="Sullivan W."/>
            <person name="Andreopoulos W.B."/>
            <person name="Clum A."/>
            <person name="Lindquist E."/>
            <person name="Daum C."/>
            <person name="Northen T.R."/>
            <person name="Ramamoorthy G."/>
            <person name="Schmitz R.J."/>
            <person name="Gryganskyi A."/>
            <person name="Culley D."/>
            <person name="Magnuson J."/>
            <person name="James T.Y."/>
            <person name="O'Malley M.A."/>
            <person name="Stajich J.E."/>
            <person name="Spatafora J.W."/>
            <person name="Visel A."/>
            <person name="Grigoriev I.V."/>
        </authorList>
    </citation>
    <scope>NUCLEOTIDE SEQUENCE [LARGE SCALE GENOMIC DNA]</scope>
    <source>
        <strain evidence="3 4">NRRL Y-17943</strain>
    </source>
</reference>